<evidence type="ECO:0000313" key="3">
    <source>
        <dbReference type="EMBL" id="KAJ3480319.1"/>
    </source>
</evidence>
<sequence>MTPVGTMILSASSYRSLSPMMITSAVPNIAPSWTIVFAMHSNQPAYSTRKLGTTEAAFKLQNIQFDAMRKVDPSREKRTLLDVMTSADHSCNQCFWPLICSFFQKLRIVTETRGETLSEASLAGPGSGAGHRTGSMASVSAEIAEASKVLLDGARLANDFYASVIGLAIYDYLLTFSQEVKCVWKRKLDLPSILTILVRYTTVAQVMVLSENRENIILSTVCIFLVSFKLDANAMYHRRTYIGDALGVVAEATVLILTVIKIWDSIRASRAISNFQPIVARRLLDHGVVYFVSLLFLRIADVLVESTKNLGFTDFSNTLRGILVVRFLFDLREAQPAGCGSSGGPADSFSMIFGNLGSQIAGLDEPEEPGNEEVQMVPRAPDNTMV</sequence>
<name>A0AAD5UZ89_9APHY</name>
<feature type="region of interest" description="Disordered" evidence="1">
    <location>
        <begin position="364"/>
        <end position="386"/>
    </location>
</feature>
<evidence type="ECO:0000259" key="2">
    <source>
        <dbReference type="Pfam" id="PF20151"/>
    </source>
</evidence>
<dbReference type="EMBL" id="JANAWD010000382">
    <property type="protein sequence ID" value="KAJ3480319.1"/>
    <property type="molecule type" value="Genomic_DNA"/>
</dbReference>
<keyword evidence="4" id="KW-1185">Reference proteome</keyword>
<comment type="caution">
    <text evidence="3">The sequence shown here is derived from an EMBL/GenBank/DDBJ whole genome shotgun (WGS) entry which is preliminary data.</text>
</comment>
<dbReference type="AlphaFoldDB" id="A0AAD5UZ89"/>
<organism evidence="3 4">
    <name type="scientific">Meripilus lineatus</name>
    <dbReference type="NCBI Taxonomy" id="2056292"/>
    <lineage>
        <taxon>Eukaryota</taxon>
        <taxon>Fungi</taxon>
        <taxon>Dikarya</taxon>
        <taxon>Basidiomycota</taxon>
        <taxon>Agaricomycotina</taxon>
        <taxon>Agaricomycetes</taxon>
        <taxon>Polyporales</taxon>
        <taxon>Meripilaceae</taxon>
        <taxon>Meripilus</taxon>
    </lineage>
</organism>
<evidence type="ECO:0000313" key="4">
    <source>
        <dbReference type="Proteomes" id="UP001212997"/>
    </source>
</evidence>
<gene>
    <name evidence="3" type="ORF">NLI96_g8436</name>
</gene>
<accession>A0AAD5UZ89</accession>
<feature type="domain" description="DUF6533" evidence="2">
    <location>
        <begin position="162"/>
        <end position="203"/>
    </location>
</feature>
<dbReference type="Proteomes" id="UP001212997">
    <property type="component" value="Unassembled WGS sequence"/>
</dbReference>
<dbReference type="Pfam" id="PF20151">
    <property type="entry name" value="DUF6533"/>
    <property type="match status" value="1"/>
</dbReference>
<reference evidence="3" key="1">
    <citation type="submission" date="2022-07" db="EMBL/GenBank/DDBJ databases">
        <title>Genome Sequence of Physisporinus lineatus.</title>
        <authorList>
            <person name="Buettner E."/>
        </authorList>
    </citation>
    <scope>NUCLEOTIDE SEQUENCE</scope>
    <source>
        <strain evidence="3">VT162</strain>
    </source>
</reference>
<proteinExistence type="predicted"/>
<evidence type="ECO:0000256" key="1">
    <source>
        <dbReference type="SAM" id="MobiDB-lite"/>
    </source>
</evidence>
<dbReference type="InterPro" id="IPR045340">
    <property type="entry name" value="DUF6533"/>
</dbReference>
<protein>
    <recommendedName>
        <fullName evidence="2">DUF6533 domain-containing protein</fullName>
    </recommendedName>
</protein>